<dbReference type="AlphaFoldDB" id="A0A642A5F2"/>
<dbReference type="EMBL" id="VWGG01000099">
    <property type="protein sequence ID" value="KAA4560243.1"/>
    <property type="molecule type" value="Genomic_DNA"/>
</dbReference>
<evidence type="ECO:0000313" key="1">
    <source>
        <dbReference type="EMBL" id="KAA4560243.1"/>
    </source>
</evidence>
<proteinExistence type="predicted"/>
<organism evidence="1">
    <name type="scientific">Bacteroides ovatus</name>
    <dbReference type="NCBI Taxonomy" id="28116"/>
    <lineage>
        <taxon>Bacteria</taxon>
        <taxon>Pseudomonadati</taxon>
        <taxon>Bacteroidota</taxon>
        <taxon>Bacteroidia</taxon>
        <taxon>Bacteroidales</taxon>
        <taxon>Bacteroidaceae</taxon>
        <taxon>Bacteroides</taxon>
    </lineage>
</organism>
<sequence length="79" mass="9025">MIEVGKFEERRIHKTPHGGTYSIARFYDGKTNMPCDKESADVVTITEYNDKDEDIYNTRLYRGDGVKHGTIPGFLLKGK</sequence>
<gene>
    <name evidence="1" type="ORF">F3B65_27235</name>
</gene>
<reference evidence="1" key="1">
    <citation type="journal article" date="2019" name="Nat. Med.">
        <title>A library of human gut bacterial isolates paired with longitudinal multiomics data enables mechanistic microbiome research.</title>
        <authorList>
            <person name="Poyet M."/>
            <person name="Groussin M."/>
            <person name="Gibbons S.M."/>
            <person name="Avila-Pacheco J."/>
            <person name="Jiang X."/>
            <person name="Kearney S.M."/>
            <person name="Perrotta A.R."/>
            <person name="Berdy B."/>
            <person name="Zhao S."/>
            <person name="Lieberman T.D."/>
            <person name="Swanson P.K."/>
            <person name="Smith M."/>
            <person name="Roesemann S."/>
            <person name="Alexander J.E."/>
            <person name="Rich S.A."/>
            <person name="Livny J."/>
            <person name="Vlamakis H."/>
            <person name="Clish C."/>
            <person name="Bullock K."/>
            <person name="Deik A."/>
            <person name="Scott J."/>
            <person name="Pierce K.A."/>
            <person name="Xavier R.J."/>
            <person name="Alm E.J."/>
        </authorList>
    </citation>
    <scope>NUCLEOTIDE SEQUENCE</scope>
    <source>
        <strain evidence="1">BIOML-A32</strain>
    </source>
</reference>
<name>A0A642A5F2_BACOV</name>
<accession>A0A642A5F2</accession>
<comment type="caution">
    <text evidence="1">The sequence shown here is derived from an EMBL/GenBank/DDBJ whole genome shotgun (WGS) entry which is preliminary data.</text>
</comment>
<protein>
    <submittedName>
        <fullName evidence="1">Uncharacterized protein</fullName>
    </submittedName>
</protein>